<reference evidence="6" key="1">
    <citation type="submission" date="2022-07" db="EMBL/GenBank/DDBJ databases">
        <title>Genome sequencing of Photobacterium atrarenae GJH2-4.</title>
        <authorList>
            <person name="Park S.-J."/>
        </authorList>
    </citation>
    <scope>NUCLEOTIDE SEQUENCE</scope>
    <source>
        <strain evidence="6">GJH2-4</strain>
    </source>
</reference>
<dbReference type="Gene3D" id="2.180.10.10">
    <property type="entry name" value="RHS repeat-associated core"/>
    <property type="match status" value="4"/>
</dbReference>
<evidence type="ECO:0000259" key="5">
    <source>
        <dbReference type="Pfam" id="PF25023"/>
    </source>
</evidence>
<dbReference type="InterPro" id="IPR031325">
    <property type="entry name" value="RHS_repeat"/>
</dbReference>
<feature type="domain" description="DUF6531" evidence="4">
    <location>
        <begin position="159"/>
        <end position="235"/>
    </location>
</feature>
<feature type="domain" description="RHS protein conserved region" evidence="3">
    <location>
        <begin position="1047"/>
        <end position="1078"/>
    </location>
</feature>
<gene>
    <name evidence="6" type="ORF">NNL38_08840</name>
</gene>
<dbReference type="Pfam" id="PF25023">
    <property type="entry name" value="TEN_YD-shell"/>
    <property type="match status" value="2"/>
</dbReference>
<dbReference type="InterPro" id="IPR050708">
    <property type="entry name" value="T6SS_VgrG/RHS"/>
</dbReference>
<feature type="compositionally biased region" description="Pro residues" evidence="2">
    <location>
        <begin position="116"/>
        <end position="127"/>
    </location>
</feature>
<evidence type="ECO:0000259" key="4">
    <source>
        <dbReference type="Pfam" id="PF20148"/>
    </source>
</evidence>
<keyword evidence="7" id="KW-1185">Reference proteome</keyword>
<dbReference type="NCBIfam" id="TIGR01643">
    <property type="entry name" value="YD_repeat_2x"/>
    <property type="match status" value="4"/>
</dbReference>
<evidence type="ECO:0000313" key="7">
    <source>
        <dbReference type="Proteomes" id="UP001057998"/>
    </source>
</evidence>
<evidence type="ECO:0000313" key="6">
    <source>
        <dbReference type="EMBL" id="UTV26483.1"/>
    </source>
</evidence>
<feature type="domain" description="Teneurin-like YD-shell" evidence="5">
    <location>
        <begin position="290"/>
        <end position="460"/>
    </location>
</feature>
<keyword evidence="1" id="KW-0677">Repeat</keyword>
<sequence length="1459" mass="164504">MDGSMQVQLKANDGKVYIFTSAKLDDAKSLPLSFATIQLVRVHLNKFSRMKPKPGADLFAVLGMIDFGAEVRARSLGGASLSGVLESLAQAIIAKQLFVYELPEVLPVIVHQGEPSQPPRPPAPAPKPKVSRDQNKPEPVSQLNHTPASASVDEMEYSGDPVSMSTGEEILTLEDISLAGSSPLVWQRTYRSSLSQTNVGLGYGWRSNFHYELTEAAPEINGWRFTDDMGQVLDFEKVMPGAVSYHISAGACLWYERADLISLTLSDGRQLRFILADSGWMLSRLSFDSFSSYDLRYSGKGQLAFISASSGLQLELFYDAAGLLTQVQIPAHADGLSTTLAHYHYDEQGNLCEASNRQQEVETYRYQDHLLIQRIRPSGFSHYFSWERVGSNARCKEQWGDDGYYHYRFEYDSEQNLSISTDSLGNQWQFFHNEYGRLVKKVSPLGHTWQIFYDAQQRKVAEITPTGAKTEYRYNHLGQLIQLVSPDKGVISYSYNALGLVDRITDRAGRSSFYDFNSLGRLRSECHPGGLSIHYQYDRKGRVVEMASSRGVVIKNWWDQQGKLVAQQRNSALTRYSYNSLGELNGVINQDGWVKAYVYSRAGVVTQVSEYHQAEPESVFTHQFDYDWAGRLQSMQDPLGRKTHFVYQGLSQPCEVIQPDGSGLKLEYDKERNLTAIQRSDGAVYRFVYDSEECVIQTVGFDGRVQDYTYNGDGQLVSVAEQAERFVCFRRDDAGRVVEQRSTCGQSTFSNYFTYDELGRLKHANNAHRKVTFEYHDNDQVSAVWQDHWQITHSFDATGRRAGTRLPDGSQVSYRYAESGQLSAVVWQGETIVARQFDVCDREVARQYANGVDVQQAFDAQGKLVRHSLHRADRDVVTRHYVYNSGQQLVGIKDDERGDAHFEYDDLNQLVFAKTPAGEQSPRFDGFGNPADDSVEVEDDRLLRTETHLYRYDKYGNQDRVQSDAGYEQRQFNGLNQLVSVKTGGKYCQFLYDALGRRSAKISEEGRTDFLWDGNQLIGEHRNGDFTWYLYEPGTFNLIAMCRQGQVYCYHLDHLGTPLSLTDPQGRVVWQAEYQVNGDANVIIDDIPNPHRFQGQYHDPETGLHYNRFRYYDPDAGRFIHQDPIGLLGGINPYQYAPNPIQYVDPLGLSCKEEGALLSGAYFIGGALQGIFKPLQETTEFALQNPGKAVDALLSGAYDTLYLAADTIFYPVDYGLLEPADYWLGTSFSTGSRARISDKTNRLFNSLESDYNQFSQYWNDDNFKQAGYLVGGYVSSLAPGKKAFSNVDLKPDVTDAIRRTDVADRKTLDDFPEFNALNHKKAAVGEYNAHALMMENGFTPLGKTDGVYKPGSNGIDGIYRHPNPPPDFVITEAKYNKARLGKTKDGKQMSDDWVTESRLKKVGMSRKDIQQILDGIEDDDGSVDKYLIRNKPDGTMVVKRLNSDAHVSSNVLDLDVEVN</sequence>
<dbReference type="PANTHER" id="PTHR32305:SF15">
    <property type="entry name" value="PROTEIN RHSA-RELATED"/>
    <property type="match status" value="1"/>
</dbReference>
<dbReference type="CDD" id="cd20733">
    <property type="entry name" value="PoNe_PAAR-like"/>
    <property type="match status" value="1"/>
</dbReference>
<organism evidence="6 7">
    <name type="scientific">Photobacterium atrarenae</name>
    <dbReference type="NCBI Taxonomy" id="865757"/>
    <lineage>
        <taxon>Bacteria</taxon>
        <taxon>Pseudomonadati</taxon>
        <taxon>Pseudomonadota</taxon>
        <taxon>Gammaproteobacteria</taxon>
        <taxon>Vibrionales</taxon>
        <taxon>Vibrionaceae</taxon>
        <taxon>Photobacterium</taxon>
    </lineage>
</organism>
<dbReference type="InterPro" id="IPR045351">
    <property type="entry name" value="DUF6531"/>
</dbReference>
<dbReference type="Pfam" id="PF20148">
    <property type="entry name" value="DUF6531"/>
    <property type="match status" value="1"/>
</dbReference>
<accession>A0ABY5GBC8</accession>
<evidence type="ECO:0000256" key="2">
    <source>
        <dbReference type="SAM" id="MobiDB-lite"/>
    </source>
</evidence>
<feature type="region of interest" description="Disordered" evidence="2">
    <location>
        <begin position="112"/>
        <end position="163"/>
    </location>
</feature>
<proteinExistence type="predicted"/>
<dbReference type="Proteomes" id="UP001057998">
    <property type="component" value="Chromosome 1"/>
</dbReference>
<dbReference type="InterPro" id="IPR001826">
    <property type="entry name" value="RHS"/>
</dbReference>
<feature type="domain" description="Teneurin-like YD-shell" evidence="5">
    <location>
        <begin position="617"/>
        <end position="746"/>
    </location>
</feature>
<dbReference type="PANTHER" id="PTHR32305">
    <property type="match status" value="1"/>
</dbReference>
<dbReference type="Pfam" id="PF03527">
    <property type="entry name" value="RHS"/>
    <property type="match status" value="1"/>
</dbReference>
<dbReference type="NCBIfam" id="TIGR03696">
    <property type="entry name" value="Rhs_assc_core"/>
    <property type="match status" value="1"/>
</dbReference>
<dbReference type="InterPro" id="IPR022385">
    <property type="entry name" value="Rhs_assc_core"/>
</dbReference>
<dbReference type="PRINTS" id="PR00394">
    <property type="entry name" value="RHSPROTEIN"/>
</dbReference>
<dbReference type="InterPro" id="IPR006530">
    <property type="entry name" value="YD"/>
</dbReference>
<dbReference type="InterPro" id="IPR056823">
    <property type="entry name" value="TEN-like_YD-shell"/>
</dbReference>
<dbReference type="RefSeq" id="WP_255387694.1">
    <property type="nucleotide sequence ID" value="NZ_CP101508.1"/>
</dbReference>
<name>A0ABY5GBC8_9GAMM</name>
<evidence type="ECO:0000259" key="3">
    <source>
        <dbReference type="Pfam" id="PF03527"/>
    </source>
</evidence>
<protein>
    <submittedName>
        <fullName evidence="6">DUF6531 domain-containing protein</fullName>
    </submittedName>
</protein>
<dbReference type="EMBL" id="CP101508">
    <property type="protein sequence ID" value="UTV26483.1"/>
    <property type="molecule type" value="Genomic_DNA"/>
</dbReference>
<evidence type="ECO:0000256" key="1">
    <source>
        <dbReference type="ARBA" id="ARBA00022737"/>
    </source>
</evidence>
<dbReference type="Pfam" id="PF05593">
    <property type="entry name" value="RHS_repeat"/>
    <property type="match status" value="1"/>
</dbReference>